<dbReference type="InterPro" id="IPR011042">
    <property type="entry name" value="6-blade_b-propeller_TolB-like"/>
</dbReference>
<evidence type="ECO:0000313" key="3">
    <source>
        <dbReference type="Proteomes" id="UP000663870"/>
    </source>
</evidence>
<keyword evidence="3" id="KW-1185">Reference proteome</keyword>
<dbReference type="EMBL" id="CAJNOH010001180">
    <property type="protein sequence ID" value="CAF1186144.1"/>
    <property type="molecule type" value="Genomic_DNA"/>
</dbReference>
<dbReference type="AlphaFoldDB" id="A0A815PJ05"/>
<comment type="caution">
    <text evidence="2">The sequence shown here is derived from an EMBL/GenBank/DDBJ whole genome shotgun (WGS) entry which is preliminary data.</text>
</comment>
<organism evidence="2 3">
    <name type="scientific">Rotaria sordida</name>
    <dbReference type="NCBI Taxonomy" id="392033"/>
    <lineage>
        <taxon>Eukaryota</taxon>
        <taxon>Metazoa</taxon>
        <taxon>Spiralia</taxon>
        <taxon>Gnathifera</taxon>
        <taxon>Rotifera</taxon>
        <taxon>Eurotatoria</taxon>
        <taxon>Bdelloidea</taxon>
        <taxon>Philodinida</taxon>
        <taxon>Philodinidae</taxon>
        <taxon>Rotaria</taxon>
    </lineage>
</organism>
<dbReference type="Gene3D" id="2.120.10.30">
    <property type="entry name" value="TolB, C-terminal domain"/>
    <property type="match status" value="1"/>
</dbReference>
<reference evidence="2" key="1">
    <citation type="submission" date="2021-02" db="EMBL/GenBank/DDBJ databases">
        <authorList>
            <person name="Nowell W R."/>
        </authorList>
    </citation>
    <scope>NUCLEOTIDE SEQUENCE</scope>
</reference>
<accession>A0A815PJ05</accession>
<evidence type="ECO:0000313" key="2">
    <source>
        <dbReference type="EMBL" id="CAF1449535.1"/>
    </source>
</evidence>
<protein>
    <submittedName>
        <fullName evidence="2">Uncharacterized protein</fullName>
    </submittedName>
</protein>
<proteinExistence type="predicted"/>
<dbReference type="Proteomes" id="UP000663870">
    <property type="component" value="Unassembled WGS sequence"/>
</dbReference>
<dbReference type="Proteomes" id="UP000663854">
    <property type="component" value="Unassembled WGS sequence"/>
</dbReference>
<sequence length="87" mass="9302">MIAHSANTTSTITITTTTTSEITTIINTMRIIPNIPVDARWAQNGVTVAGGHGKGSGINQLDGPSGLFVDDDQTMVIADYYNHRITQ</sequence>
<dbReference type="EMBL" id="CAJNOL010002010">
    <property type="protein sequence ID" value="CAF1449535.1"/>
    <property type="molecule type" value="Genomic_DNA"/>
</dbReference>
<name>A0A815PJ05_9BILA</name>
<gene>
    <name evidence="2" type="ORF">JXQ802_LOCUS37504</name>
    <name evidence="1" type="ORF">PYM288_LOCUS24082</name>
</gene>
<evidence type="ECO:0000313" key="1">
    <source>
        <dbReference type="EMBL" id="CAF1186144.1"/>
    </source>
</evidence>